<evidence type="ECO:0000256" key="1">
    <source>
        <dbReference type="ARBA" id="ARBA00004574"/>
    </source>
</evidence>
<sequence>MTPATTISPRLIHPGSNYSLLISTSSRQYRAMSQPLVAVVVAAEVKLTGHERNIAYGELELDDGSGAVISAKLRDEVYSSVVIAAGPKSIDIGTLVKVKGTLQTNFEQHSFKVDKVQVLRDPAAEFVAWQERNDVRRRVLDIPWQPDIKKKLPQAMRHHERVLIKEEEKKAEVVDVAALDLAAQNVRMLKRQLMQYLQKWNVQVFTLGDLSRDVRLMDAAKAVAHQRYKATSDESQRILNTCAAELVDDGLIVMSQVARRTFCTVGLWNLGPVIASVLEQFAANGIETVRVKDVWEQVKGLGFAKISKQQVREVMQELGTEREHLPQLTRRMGRSSRSKPTEEPLLELPEDGSEEESVHSGDMSPGAVSEDGDDDEEEDEEAEGDEDEGTDSRNPYTILAVDSKATEKDVRSAYRKLALKTHPDKVPAAEREEADVKFKEIAWAYAILSDDKKRKLYDTTGRTDGEGGDFDWDAFMTQQYKVVIDEGVIEQVKKEYQNSEEERRDVVAAYKKAKGDWTRLFEQVMLSQMLGDDDETRFRRYIDEAIAKGEKRYPAYDETKEQKASRIRKAEKEAAQAEKLLAKLKSKDKSNPATMTEGELGTLIRSRQNNTLAKMDEAGAAALAKHYEEKYGTPKKKKKRSAGEASSEPTEAEFLAAQERIKQRRQK</sequence>
<dbReference type="SMART" id="SM00271">
    <property type="entry name" value="DnaJ"/>
    <property type="match status" value="1"/>
</dbReference>
<comment type="caution">
    <text evidence="6">The sequence shown here is derived from an EMBL/GenBank/DDBJ whole genome shotgun (WGS) entry which is preliminary data.</text>
</comment>
<evidence type="ECO:0000256" key="3">
    <source>
        <dbReference type="ARBA" id="ARBA00022895"/>
    </source>
</evidence>
<dbReference type="PANTHER" id="PTHR44144">
    <property type="entry name" value="DNAJ HOMOLOG SUBFAMILY C MEMBER 9"/>
    <property type="match status" value="1"/>
</dbReference>
<evidence type="ECO:0000313" key="7">
    <source>
        <dbReference type="Proteomes" id="UP000193685"/>
    </source>
</evidence>
<dbReference type="InterPro" id="IPR012340">
    <property type="entry name" value="NA-bd_OB-fold"/>
</dbReference>
<dbReference type="PANTHER" id="PTHR44144:SF1">
    <property type="entry name" value="DNAJ HOMOLOG SUBFAMILY C MEMBER 9"/>
    <property type="match status" value="1"/>
</dbReference>
<dbReference type="InterPro" id="IPR001623">
    <property type="entry name" value="DnaJ_domain"/>
</dbReference>
<dbReference type="PRINTS" id="PR00625">
    <property type="entry name" value="JDOMAIN"/>
</dbReference>
<dbReference type="InterPro" id="IPR036869">
    <property type="entry name" value="J_dom_sf"/>
</dbReference>
<feature type="compositionally biased region" description="Acidic residues" evidence="4">
    <location>
        <begin position="370"/>
        <end position="389"/>
    </location>
</feature>
<dbReference type="Pfam" id="PF23302">
    <property type="entry name" value="HTH_DNAJC9"/>
    <property type="match status" value="1"/>
</dbReference>
<dbReference type="InterPro" id="IPR018253">
    <property type="entry name" value="DnaJ_domain_CS"/>
</dbReference>
<dbReference type="Gene3D" id="1.10.287.110">
    <property type="entry name" value="DnaJ domain"/>
    <property type="match status" value="1"/>
</dbReference>
<feature type="compositionally biased region" description="Acidic residues" evidence="4">
    <location>
        <begin position="344"/>
        <end position="355"/>
    </location>
</feature>
<dbReference type="Gene3D" id="2.40.50.140">
    <property type="entry name" value="Nucleic acid-binding proteins"/>
    <property type="match status" value="1"/>
</dbReference>
<dbReference type="OrthoDB" id="110024at2759"/>
<keyword evidence="3" id="KW-0779">Telomere</keyword>
<dbReference type="GeneID" id="63788659"/>
<dbReference type="RefSeq" id="XP_040724694.1">
    <property type="nucleotide sequence ID" value="XM_040872060.1"/>
</dbReference>
<evidence type="ECO:0000313" key="6">
    <source>
        <dbReference type="EMBL" id="ORY81318.1"/>
    </source>
</evidence>
<dbReference type="GO" id="GO:0031072">
    <property type="term" value="F:heat shock protein binding"/>
    <property type="evidence" value="ECO:0007669"/>
    <property type="project" value="TreeGrafter"/>
</dbReference>
<feature type="domain" description="J" evidence="5">
    <location>
        <begin position="394"/>
        <end position="461"/>
    </location>
</feature>
<evidence type="ECO:0000259" key="5">
    <source>
        <dbReference type="PROSITE" id="PS50076"/>
    </source>
</evidence>
<name>A0A1Y2FBM0_PROLT</name>
<dbReference type="GO" id="GO:0005737">
    <property type="term" value="C:cytoplasm"/>
    <property type="evidence" value="ECO:0007669"/>
    <property type="project" value="TreeGrafter"/>
</dbReference>
<feature type="region of interest" description="Disordered" evidence="4">
    <location>
        <begin position="582"/>
        <end position="603"/>
    </location>
</feature>
<dbReference type="PROSITE" id="PS50076">
    <property type="entry name" value="DNAJ_2"/>
    <property type="match status" value="1"/>
</dbReference>
<dbReference type="Proteomes" id="UP000193685">
    <property type="component" value="Unassembled WGS sequence"/>
</dbReference>
<organism evidence="6 7">
    <name type="scientific">Protomyces lactucae-debilis</name>
    <dbReference type="NCBI Taxonomy" id="2754530"/>
    <lineage>
        <taxon>Eukaryota</taxon>
        <taxon>Fungi</taxon>
        <taxon>Dikarya</taxon>
        <taxon>Ascomycota</taxon>
        <taxon>Taphrinomycotina</taxon>
        <taxon>Taphrinomycetes</taxon>
        <taxon>Taphrinales</taxon>
        <taxon>Protomycetaceae</taxon>
        <taxon>Protomyces</taxon>
    </lineage>
</organism>
<dbReference type="GO" id="GO:0005634">
    <property type="term" value="C:nucleus"/>
    <property type="evidence" value="ECO:0007669"/>
    <property type="project" value="TreeGrafter"/>
</dbReference>
<evidence type="ECO:0000256" key="4">
    <source>
        <dbReference type="SAM" id="MobiDB-lite"/>
    </source>
</evidence>
<dbReference type="GO" id="GO:0000781">
    <property type="term" value="C:chromosome, telomeric region"/>
    <property type="evidence" value="ECO:0007669"/>
    <property type="project" value="UniProtKB-SubCell"/>
</dbReference>
<accession>A0A1Y2FBM0</accession>
<evidence type="ECO:0000256" key="2">
    <source>
        <dbReference type="ARBA" id="ARBA00022454"/>
    </source>
</evidence>
<dbReference type="InterPro" id="IPR056453">
    <property type="entry name" value="HTH_DNAJC9"/>
</dbReference>
<dbReference type="InterPro" id="IPR018856">
    <property type="entry name" value="Stn1_N"/>
</dbReference>
<dbReference type="InterPro" id="IPR052594">
    <property type="entry name" value="J_domain-containing_protein"/>
</dbReference>
<proteinExistence type="predicted"/>
<dbReference type="SUPFAM" id="SSF46565">
    <property type="entry name" value="Chaperone J-domain"/>
    <property type="match status" value="1"/>
</dbReference>
<reference evidence="6 7" key="1">
    <citation type="submission" date="2016-07" db="EMBL/GenBank/DDBJ databases">
        <title>Pervasive Adenine N6-methylation of Active Genes in Fungi.</title>
        <authorList>
            <consortium name="DOE Joint Genome Institute"/>
            <person name="Mondo S.J."/>
            <person name="Dannebaum R.O."/>
            <person name="Kuo R.C."/>
            <person name="Labutti K."/>
            <person name="Haridas S."/>
            <person name="Kuo A."/>
            <person name="Salamov A."/>
            <person name="Ahrendt S.R."/>
            <person name="Lipzen A."/>
            <person name="Sullivan W."/>
            <person name="Andreopoulos W.B."/>
            <person name="Clum A."/>
            <person name="Lindquist E."/>
            <person name="Daum C."/>
            <person name="Ramamoorthy G.K."/>
            <person name="Gryganskyi A."/>
            <person name="Culley D."/>
            <person name="Magnuson J.K."/>
            <person name="James T.Y."/>
            <person name="O'Malley M.A."/>
            <person name="Stajich J.E."/>
            <person name="Spatafora J.W."/>
            <person name="Visel A."/>
            <person name="Grigoriev I.V."/>
        </authorList>
    </citation>
    <scope>NUCLEOTIDE SEQUENCE [LARGE SCALE GENOMIC DNA]</scope>
    <source>
        <strain evidence="6 7">12-1054</strain>
    </source>
</reference>
<dbReference type="Pfam" id="PF10451">
    <property type="entry name" value="Stn1"/>
    <property type="match status" value="1"/>
</dbReference>
<keyword evidence="2" id="KW-0158">Chromosome</keyword>
<comment type="subcellular location">
    <subcellularLocation>
        <location evidence="1">Chromosome</location>
        <location evidence="1">Telomere</location>
    </subcellularLocation>
</comment>
<dbReference type="CDD" id="cd06257">
    <property type="entry name" value="DnaJ"/>
    <property type="match status" value="1"/>
</dbReference>
<keyword evidence="7" id="KW-1185">Reference proteome</keyword>
<dbReference type="PROSITE" id="PS00636">
    <property type="entry name" value="DNAJ_1"/>
    <property type="match status" value="1"/>
</dbReference>
<dbReference type="Pfam" id="PF00226">
    <property type="entry name" value="DnaJ"/>
    <property type="match status" value="1"/>
</dbReference>
<dbReference type="EMBL" id="MCFI01000011">
    <property type="protein sequence ID" value="ORY81318.1"/>
    <property type="molecule type" value="Genomic_DNA"/>
</dbReference>
<gene>
    <name evidence="6" type="ORF">BCR37DRAFT_404517</name>
</gene>
<dbReference type="AlphaFoldDB" id="A0A1Y2FBM0"/>
<feature type="region of interest" description="Disordered" evidence="4">
    <location>
        <begin position="626"/>
        <end position="667"/>
    </location>
</feature>
<protein>
    <recommendedName>
        <fullName evidence="5">J domain-containing protein</fullName>
    </recommendedName>
</protein>
<feature type="region of interest" description="Disordered" evidence="4">
    <location>
        <begin position="318"/>
        <end position="402"/>
    </location>
</feature>